<feature type="transmembrane region" description="Helical" evidence="5">
    <location>
        <begin position="16"/>
        <end position="41"/>
    </location>
</feature>
<sequence>MFEPQSEPFFSRFKNLLLFGAILAALSVCIGSACALFLWLLDFATSFRITHPDLLFALPVAGMGVGLCYFRYGRDVEGGANLIVDEIHEPGAGVQLRMAPFVLIATVVSHLFGASVGREGTAIQVGGSLASATARLFRLRPSDTCVLLTCGIAAGFGAVFGTPVAGAVFALEVLTLGKVDYRFLVPAAMASIVADWSCRAWGIHHASYPLVFHGTLGRDGLISHLDLSLVGRVAIAAVAFGLISRVFAQSVHRFAALVKRLCPVSWFRPLIGGVLTIVLVILVGSRDYLGLGVLPAEPGGASIVSFFGSETYPWSWLWKLIFTVAVLGSGFKGGEVTPLFFIGAALGNALAPILHVPADLLAAVGFIAVFAGAANTPLACTLMGVELFGGTNIVYFATGCFIAYLCSGHTGIYLSQRIGIPKSRSREAICGLTLRQIAESRRERVS</sequence>
<dbReference type="PANTHER" id="PTHR43427:SF12">
    <property type="entry name" value="CHLORIDE TRANSPORTER"/>
    <property type="match status" value="1"/>
</dbReference>
<dbReference type="Proteomes" id="UP000321079">
    <property type="component" value="Unassembled WGS sequence"/>
</dbReference>
<comment type="caution">
    <text evidence="6">The sequence shown here is derived from an EMBL/GenBank/DDBJ whole genome shotgun (WGS) entry which is preliminary data.</text>
</comment>
<keyword evidence="7" id="KW-1185">Reference proteome</keyword>
<proteinExistence type="predicted"/>
<accession>A0A511B8Z8</accession>
<feature type="transmembrane region" description="Helical" evidence="5">
    <location>
        <begin position="269"/>
        <end position="289"/>
    </location>
</feature>
<dbReference type="OrthoDB" id="9767361at2"/>
<keyword evidence="2 5" id="KW-0812">Transmembrane</keyword>
<feature type="transmembrane region" description="Helical" evidence="5">
    <location>
        <begin position="53"/>
        <end position="72"/>
    </location>
</feature>
<protein>
    <submittedName>
        <fullName evidence="6">Voltage-gated chloride channel protein</fullName>
    </submittedName>
</protein>
<gene>
    <name evidence="6" type="ORF">GKA01_20850</name>
</gene>
<dbReference type="Pfam" id="PF00654">
    <property type="entry name" value="Voltage_CLC"/>
    <property type="match status" value="1"/>
</dbReference>
<dbReference type="SUPFAM" id="SSF81340">
    <property type="entry name" value="Clc chloride channel"/>
    <property type="match status" value="1"/>
</dbReference>
<dbReference type="EMBL" id="BJVA01000013">
    <property type="protein sequence ID" value="GEK96888.1"/>
    <property type="molecule type" value="Genomic_DNA"/>
</dbReference>
<dbReference type="PRINTS" id="PR00762">
    <property type="entry name" value="CLCHANNEL"/>
</dbReference>
<dbReference type="InterPro" id="IPR014743">
    <property type="entry name" value="Cl-channel_core"/>
</dbReference>
<feature type="transmembrane region" description="Helical" evidence="5">
    <location>
        <begin position="229"/>
        <end position="248"/>
    </location>
</feature>
<dbReference type="InterPro" id="IPR050368">
    <property type="entry name" value="ClC-type_chloride_channel"/>
</dbReference>
<organism evidence="6 7">
    <name type="scientific">Gluconobacter kanchanaburiensis NBRC 103587</name>
    <dbReference type="NCBI Taxonomy" id="1307948"/>
    <lineage>
        <taxon>Bacteria</taxon>
        <taxon>Pseudomonadati</taxon>
        <taxon>Pseudomonadota</taxon>
        <taxon>Alphaproteobacteria</taxon>
        <taxon>Acetobacterales</taxon>
        <taxon>Acetobacteraceae</taxon>
        <taxon>Gluconobacter</taxon>
    </lineage>
</organism>
<feature type="transmembrane region" description="Helical" evidence="5">
    <location>
        <begin position="316"/>
        <end position="341"/>
    </location>
</feature>
<keyword evidence="3 5" id="KW-1133">Transmembrane helix</keyword>
<dbReference type="GO" id="GO:0016020">
    <property type="term" value="C:membrane"/>
    <property type="evidence" value="ECO:0007669"/>
    <property type="project" value="UniProtKB-SubCell"/>
</dbReference>
<dbReference type="GO" id="GO:0015108">
    <property type="term" value="F:chloride transmembrane transporter activity"/>
    <property type="evidence" value="ECO:0007669"/>
    <property type="project" value="InterPro"/>
</dbReference>
<evidence type="ECO:0000256" key="4">
    <source>
        <dbReference type="ARBA" id="ARBA00023136"/>
    </source>
</evidence>
<feature type="transmembrane region" description="Helical" evidence="5">
    <location>
        <begin position="393"/>
        <end position="414"/>
    </location>
</feature>
<evidence type="ECO:0000256" key="3">
    <source>
        <dbReference type="ARBA" id="ARBA00022989"/>
    </source>
</evidence>
<comment type="subcellular location">
    <subcellularLocation>
        <location evidence="1">Membrane</location>
        <topology evidence="1">Multi-pass membrane protein</topology>
    </subcellularLocation>
</comment>
<keyword evidence="4 5" id="KW-0472">Membrane</keyword>
<dbReference type="AlphaFoldDB" id="A0A511B8Z8"/>
<dbReference type="Gene3D" id="1.10.3080.10">
    <property type="entry name" value="Clc chloride channel"/>
    <property type="match status" value="1"/>
</dbReference>
<evidence type="ECO:0000313" key="6">
    <source>
        <dbReference type="EMBL" id="GEK96888.1"/>
    </source>
</evidence>
<dbReference type="InterPro" id="IPR001807">
    <property type="entry name" value="ClC"/>
</dbReference>
<dbReference type="CDD" id="cd03682">
    <property type="entry name" value="ClC_sycA_like"/>
    <property type="match status" value="1"/>
</dbReference>
<name>A0A511B8Z8_9PROT</name>
<dbReference type="RefSeq" id="WP_146862514.1">
    <property type="nucleotide sequence ID" value="NZ_BARK01000070.1"/>
</dbReference>
<evidence type="ECO:0000256" key="2">
    <source>
        <dbReference type="ARBA" id="ARBA00022692"/>
    </source>
</evidence>
<reference evidence="6 7" key="1">
    <citation type="submission" date="2019-07" db="EMBL/GenBank/DDBJ databases">
        <title>Whole genome shotgun sequence of Gluconobacter kanchanaburiensis NBRC 103587.</title>
        <authorList>
            <person name="Hosoyama A."/>
            <person name="Uohara A."/>
            <person name="Ohji S."/>
            <person name="Ichikawa N."/>
        </authorList>
    </citation>
    <scope>NUCLEOTIDE SEQUENCE [LARGE SCALE GENOMIC DNA]</scope>
    <source>
        <strain evidence="6 7">NBRC 103587</strain>
    </source>
</reference>
<evidence type="ECO:0000313" key="7">
    <source>
        <dbReference type="Proteomes" id="UP000321079"/>
    </source>
</evidence>
<dbReference type="PANTHER" id="PTHR43427">
    <property type="entry name" value="CHLORIDE CHANNEL PROTEIN CLC-E"/>
    <property type="match status" value="1"/>
</dbReference>
<evidence type="ECO:0000256" key="5">
    <source>
        <dbReference type="SAM" id="Phobius"/>
    </source>
</evidence>
<feature type="transmembrane region" description="Helical" evidence="5">
    <location>
        <begin position="145"/>
        <end position="171"/>
    </location>
</feature>
<evidence type="ECO:0000256" key="1">
    <source>
        <dbReference type="ARBA" id="ARBA00004141"/>
    </source>
</evidence>